<evidence type="ECO:0000313" key="5">
    <source>
        <dbReference type="EMBL" id="TDA39074.1"/>
    </source>
</evidence>
<dbReference type="EC" id="2.1.1.113" evidence="3"/>
<dbReference type="PRINTS" id="PR00508">
    <property type="entry name" value="S21N4MTFRASE"/>
</dbReference>
<dbReference type="InterPro" id="IPR029063">
    <property type="entry name" value="SAM-dependent_MTases_sf"/>
</dbReference>
<dbReference type="PANTHER" id="PTHR14911:SF13">
    <property type="entry name" value="TRNA (GUANINE(6)-N2)-METHYLTRANSFERASE THUMP3"/>
    <property type="match status" value="1"/>
</dbReference>
<proteinExistence type="inferred from homology"/>
<protein>
    <recommendedName>
        <fullName evidence="3">Type II methyltransferase</fullName>
        <ecNumber evidence="3">2.1.1.113</ecNumber>
    </recommendedName>
    <alternativeName>
        <fullName evidence="3">N-4 cytosine-specific methyltransferase</fullName>
    </alternativeName>
</protein>
<comment type="similarity">
    <text evidence="3">Belongs to the N(4)/N(6)-methyltransferase family.</text>
</comment>
<comment type="caution">
    <text evidence="5">The sequence shown here is derived from an EMBL/GenBank/DDBJ whole genome shotgun (WGS) entry which is preliminary data.</text>
</comment>
<keyword evidence="2" id="KW-0808">Transferase</keyword>
<dbReference type="SUPFAM" id="SSF53335">
    <property type="entry name" value="S-adenosyl-L-methionine-dependent methyltransferases"/>
    <property type="match status" value="2"/>
</dbReference>
<organism evidence="5 6">
    <name type="scientific">Thermoproteota archaeon</name>
    <dbReference type="NCBI Taxonomy" id="2056631"/>
    <lineage>
        <taxon>Archaea</taxon>
        <taxon>Thermoproteota</taxon>
    </lineage>
</organism>
<dbReference type="GO" id="GO:0003677">
    <property type="term" value="F:DNA binding"/>
    <property type="evidence" value="ECO:0007669"/>
    <property type="project" value="InterPro"/>
</dbReference>
<dbReference type="GO" id="GO:0009307">
    <property type="term" value="P:DNA restriction-modification system"/>
    <property type="evidence" value="ECO:0007669"/>
    <property type="project" value="UniProtKB-KW"/>
</dbReference>
<feature type="domain" description="DNA methylase N-4/N-6" evidence="4">
    <location>
        <begin position="160"/>
        <end position="305"/>
    </location>
</feature>
<dbReference type="InterPro" id="IPR001091">
    <property type="entry name" value="RM_Methyltransferase"/>
</dbReference>
<dbReference type="GO" id="GO:0030488">
    <property type="term" value="P:tRNA methylation"/>
    <property type="evidence" value="ECO:0007669"/>
    <property type="project" value="TreeGrafter"/>
</dbReference>
<dbReference type="CDD" id="cd02440">
    <property type="entry name" value="AdoMet_MTases"/>
    <property type="match status" value="1"/>
</dbReference>
<name>A0A523BDW7_9CREN</name>
<dbReference type="AlphaFoldDB" id="A0A523BDW7"/>
<dbReference type="PANTHER" id="PTHR14911">
    <property type="entry name" value="THUMP DOMAIN-CONTAINING"/>
    <property type="match status" value="1"/>
</dbReference>
<gene>
    <name evidence="5" type="ORF">DSO09_02805</name>
</gene>
<keyword evidence="1 3" id="KW-0489">Methyltransferase</keyword>
<dbReference type="InterPro" id="IPR002941">
    <property type="entry name" value="DNA_methylase_N4/N6"/>
</dbReference>
<dbReference type="GO" id="GO:0008170">
    <property type="term" value="F:N-methyltransferase activity"/>
    <property type="evidence" value="ECO:0007669"/>
    <property type="project" value="InterPro"/>
</dbReference>
<reference evidence="5 6" key="1">
    <citation type="journal article" date="2019" name="Nat. Microbiol.">
        <title>Expanding anaerobic alkane metabolism in the domain of Archaea.</title>
        <authorList>
            <person name="Wang Y."/>
            <person name="Wegener G."/>
            <person name="Hou J."/>
            <person name="Wang F."/>
            <person name="Xiao X."/>
        </authorList>
    </citation>
    <scope>NUCLEOTIDE SEQUENCE [LARGE SCALE GENOMIC DNA]</scope>
    <source>
        <strain evidence="5">WYZ-LMO11</strain>
    </source>
</reference>
<sequence>MKLITQEEYVEYIKTHNIVHIEDEEIIIGKPHKIEKYQPDKFSLETTTVWSFPDRGDWATHKGDYRGNWAPQVARNLILRYSKPGEVVLDQMCGGGTTLIECKLLSRNAIGVDINYDAVMLTMDRLNFSYKTLDSSYKEPTIKVYHGDARNLNLIEDNSIDLIATHPPYANIIPYSKEKKIEGDLSQVYSLEEYLKGMYEIAKESFRVLKPKRYCAILIGDTRKHRHYVPIAFRVMQKFLDVGFILKEDVIKIQWHTKTTGEKWTGLAKKADECWVEKPENRKYWTDFYLIAHEHLFIFRKPGEDEEINEYKESMKWW</sequence>
<keyword evidence="3" id="KW-0949">S-adenosyl-L-methionine</keyword>
<dbReference type="GO" id="GO:0015667">
    <property type="term" value="F:site-specific DNA-methyltransferase (cytosine-N4-specific) activity"/>
    <property type="evidence" value="ECO:0007669"/>
    <property type="project" value="UniProtKB-EC"/>
</dbReference>
<evidence type="ECO:0000259" key="4">
    <source>
        <dbReference type="Pfam" id="PF01555"/>
    </source>
</evidence>
<dbReference type="Pfam" id="PF01555">
    <property type="entry name" value="N6_N4_Mtase"/>
    <property type="match status" value="2"/>
</dbReference>
<dbReference type="GO" id="GO:0016423">
    <property type="term" value="F:tRNA (guanine) methyltransferase activity"/>
    <property type="evidence" value="ECO:0007669"/>
    <property type="project" value="TreeGrafter"/>
</dbReference>
<comment type="catalytic activity">
    <reaction evidence="3">
        <text>a 2'-deoxycytidine in DNA + S-adenosyl-L-methionine = an N(4)-methyl-2'-deoxycytidine in DNA + S-adenosyl-L-homocysteine + H(+)</text>
        <dbReference type="Rhea" id="RHEA:16857"/>
        <dbReference type="Rhea" id="RHEA-COMP:11369"/>
        <dbReference type="Rhea" id="RHEA-COMP:13674"/>
        <dbReference type="ChEBI" id="CHEBI:15378"/>
        <dbReference type="ChEBI" id="CHEBI:57856"/>
        <dbReference type="ChEBI" id="CHEBI:59789"/>
        <dbReference type="ChEBI" id="CHEBI:85452"/>
        <dbReference type="ChEBI" id="CHEBI:137933"/>
        <dbReference type="EC" id="2.1.1.113"/>
    </reaction>
</comment>
<feature type="domain" description="DNA methylase N-4/N-6" evidence="4">
    <location>
        <begin position="32"/>
        <end position="119"/>
    </location>
</feature>
<keyword evidence="3" id="KW-0680">Restriction system</keyword>
<evidence type="ECO:0000256" key="3">
    <source>
        <dbReference type="RuleBase" id="RU362026"/>
    </source>
</evidence>
<evidence type="ECO:0000256" key="2">
    <source>
        <dbReference type="ARBA" id="ARBA00022679"/>
    </source>
</evidence>
<accession>A0A523BDW7</accession>
<dbReference type="Proteomes" id="UP000317265">
    <property type="component" value="Unassembled WGS sequence"/>
</dbReference>
<evidence type="ECO:0000256" key="1">
    <source>
        <dbReference type="ARBA" id="ARBA00022603"/>
    </source>
</evidence>
<dbReference type="EMBL" id="QNVI01000038">
    <property type="protein sequence ID" value="TDA39074.1"/>
    <property type="molecule type" value="Genomic_DNA"/>
</dbReference>
<dbReference type="Gene3D" id="3.40.50.150">
    <property type="entry name" value="Vaccinia Virus protein VP39"/>
    <property type="match status" value="2"/>
</dbReference>
<evidence type="ECO:0000313" key="6">
    <source>
        <dbReference type="Proteomes" id="UP000317265"/>
    </source>
</evidence>